<name>A0A348WRA0_9GAMM</name>
<evidence type="ECO:0000259" key="1">
    <source>
        <dbReference type="PROSITE" id="PS51186"/>
    </source>
</evidence>
<evidence type="ECO:0000313" key="2">
    <source>
        <dbReference type="EMBL" id="HAR57062.1"/>
    </source>
</evidence>
<accession>A0A348WRA0</accession>
<dbReference type="SUPFAM" id="SSF55729">
    <property type="entry name" value="Acyl-CoA N-acyltransferases (Nat)"/>
    <property type="match status" value="1"/>
</dbReference>
<dbReference type="GO" id="GO:0016747">
    <property type="term" value="F:acyltransferase activity, transferring groups other than amino-acyl groups"/>
    <property type="evidence" value="ECO:0007669"/>
    <property type="project" value="InterPro"/>
</dbReference>
<gene>
    <name evidence="2" type="ORF">DCR58_09820</name>
</gene>
<dbReference type="RefSeq" id="WP_006955297.1">
    <property type="nucleotide sequence ID" value="NZ_DAIRLQ010000004.1"/>
</dbReference>
<comment type="caution">
    <text evidence="2">The sequence shown here is derived from an EMBL/GenBank/DDBJ whole genome shotgun (WGS) entry which is preliminary data.</text>
</comment>
<sequence length="211" mass="23846">MPTEVAVSTQDVELVELDVCQLNSVASLLFQTYQNDALMQRIFQADKADYEKRLRAAIREELIAQWDNGQPIIAAMHDEALLGVVCLSKVEHQFGPTSRWNWYISMLLTAGWVSTRYVLDKERQIKSLLKDQPCYLISFIGVAEQYQHQGIGQLLCQAALQESVERGGVKQLAVFTSDQQQQTFFNRCGFTQQHAVDVHDVPGALLTLNVD</sequence>
<dbReference type="CDD" id="cd04301">
    <property type="entry name" value="NAT_SF"/>
    <property type="match status" value="1"/>
</dbReference>
<organism evidence="2 3">
    <name type="scientific">Idiomarina baltica</name>
    <dbReference type="NCBI Taxonomy" id="190892"/>
    <lineage>
        <taxon>Bacteria</taxon>
        <taxon>Pseudomonadati</taxon>
        <taxon>Pseudomonadota</taxon>
        <taxon>Gammaproteobacteria</taxon>
        <taxon>Alteromonadales</taxon>
        <taxon>Idiomarinaceae</taxon>
        <taxon>Idiomarina</taxon>
    </lineage>
</organism>
<dbReference type="EMBL" id="DMUP01000240">
    <property type="protein sequence ID" value="HAR57062.1"/>
    <property type="molecule type" value="Genomic_DNA"/>
</dbReference>
<dbReference type="STRING" id="314276.OS145_13049"/>
<keyword evidence="2" id="KW-0808">Transferase</keyword>
<reference evidence="2 3" key="1">
    <citation type="journal article" date="2018" name="Nat. Biotechnol.">
        <title>A standardized bacterial taxonomy based on genome phylogeny substantially revises the tree of life.</title>
        <authorList>
            <person name="Parks D.H."/>
            <person name="Chuvochina M."/>
            <person name="Waite D.W."/>
            <person name="Rinke C."/>
            <person name="Skarshewski A."/>
            <person name="Chaumeil P.A."/>
            <person name="Hugenholtz P."/>
        </authorList>
    </citation>
    <scope>NUCLEOTIDE SEQUENCE [LARGE SCALE GENOMIC DNA]</scope>
    <source>
        <strain evidence="2">UBA9360</strain>
    </source>
</reference>
<protein>
    <submittedName>
        <fullName evidence="2">N-acetyltransferase</fullName>
    </submittedName>
</protein>
<dbReference type="Gene3D" id="3.40.630.30">
    <property type="match status" value="1"/>
</dbReference>
<dbReference type="AlphaFoldDB" id="A0A348WRA0"/>
<feature type="domain" description="N-acetyltransferase" evidence="1">
    <location>
        <begin position="28"/>
        <end position="211"/>
    </location>
</feature>
<dbReference type="InterPro" id="IPR016181">
    <property type="entry name" value="Acyl_CoA_acyltransferase"/>
</dbReference>
<dbReference type="Proteomes" id="UP000262878">
    <property type="component" value="Unassembled WGS sequence"/>
</dbReference>
<evidence type="ECO:0000313" key="3">
    <source>
        <dbReference type="Proteomes" id="UP000262878"/>
    </source>
</evidence>
<dbReference type="Pfam" id="PF00583">
    <property type="entry name" value="Acetyltransf_1"/>
    <property type="match status" value="1"/>
</dbReference>
<proteinExistence type="predicted"/>
<dbReference type="InterPro" id="IPR000182">
    <property type="entry name" value="GNAT_dom"/>
</dbReference>
<dbReference type="PROSITE" id="PS51186">
    <property type="entry name" value="GNAT"/>
    <property type="match status" value="1"/>
</dbReference>